<evidence type="ECO:0000259" key="2">
    <source>
        <dbReference type="Pfam" id="PF14681"/>
    </source>
</evidence>
<dbReference type="Gene3D" id="3.40.50.300">
    <property type="entry name" value="P-loop containing nucleotide triphosphate hydrolases"/>
    <property type="match status" value="1"/>
</dbReference>
<organism evidence="3 4">
    <name type="scientific">Fusarium sarcochroum</name>
    <dbReference type="NCBI Taxonomy" id="1208366"/>
    <lineage>
        <taxon>Eukaryota</taxon>
        <taxon>Fungi</taxon>
        <taxon>Dikarya</taxon>
        <taxon>Ascomycota</taxon>
        <taxon>Pezizomycotina</taxon>
        <taxon>Sordariomycetes</taxon>
        <taxon>Hypocreomycetidae</taxon>
        <taxon>Hypocreales</taxon>
        <taxon>Nectriaceae</taxon>
        <taxon>Fusarium</taxon>
        <taxon>Fusarium lateritium species complex</taxon>
    </lineage>
</organism>
<dbReference type="PANTHER" id="PTHR43344:SF20">
    <property type="entry name" value="URACIL PHOSPHORIBOSYLTRANSFERASE"/>
    <property type="match status" value="1"/>
</dbReference>
<dbReference type="InterPro" id="IPR000836">
    <property type="entry name" value="PRTase_dom"/>
</dbReference>
<dbReference type="GO" id="GO:0005737">
    <property type="term" value="C:cytoplasm"/>
    <property type="evidence" value="ECO:0007669"/>
    <property type="project" value="TreeGrafter"/>
</dbReference>
<dbReference type="CDD" id="cd06223">
    <property type="entry name" value="PRTases_typeI"/>
    <property type="match status" value="1"/>
</dbReference>
<dbReference type="Proteomes" id="UP000622797">
    <property type="component" value="Unassembled WGS sequence"/>
</dbReference>
<dbReference type="OrthoDB" id="5416609at2759"/>
<dbReference type="PANTHER" id="PTHR43344">
    <property type="entry name" value="PHOSPHOSERINE PHOSPHATASE"/>
    <property type="match status" value="1"/>
</dbReference>
<feature type="region of interest" description="Disordered" evidence="1">
    <location>
        <begin position="19"/>
        <end position="42"/>
    </location>
</feature>
<dbReference type="GO" id="GO:0036424">
    <property type="term" value="F:L-phosphoserine phosphatase activity"/>
    <property type="evidence" value="ECO:0007669"/>
    <property type="project" value="TreeGrafter"/>
</dbReference>
<reference evidence="3" key="1">
    <citation type="journal article" date="2020" name="BMC Genomics">
        <title>Correction to: Identification and distribution of gene clusters required for synthesis of sphingolipid metabolism inhibitors in diverse species of the filamentous fungus Fusarium.</title>
        <authorList>
            <person name="Kim H.S."/>
            <person name="Lohmar J.M."/>
            <person name="Busman M."/>
            <person name="Brown D.W."/>
            <person name="Naumann T.A."/>
            <person name="Divon H.H."/>
            <person name="Lysoe E."/>
            <person name="Uhlig S."/>
            <person name="Proctor R.H."/>
        </authorList>
    </citation>
    <scope>NUCLEOTIDE SEQUENCE</scope>
    <source>
        <strain evidence="3">NRRL 20472</strain>
    </source>
</reference>
<gene>
    <name evidence="3" type="ORF">FSARC_14512</name>
</gene>
<dbReference type="SUPFAM" id="SSF53271">
    <property type="entry name" value="PRTase-like"/>
    <property type="match status" value="1"/>
</dbReference>
<name>A0A8H4STA8_9HYPO</name>
<reference evidence="3" key="2">
    <citation type="submission" date="2020-05" db="EMBL/GenBank/DDBJ databases">
        <authorList>
            <person name="Kim H.-S."/>
            <person name="Proctor R.H."/>
            <person name="Brown D.W."/>
        </authorList>
    </citation>
    <scope>NUCLEOTIDE SEQUENCE</scope>
    <source>
        <strain evidence="3">NRRL 20472</strain>
    </source>
</reference>
<dbReference type="Gene3D" id="3.40.50.1000">
    <property type="entry name" value="HAD superfamily/HAD-like"/>
    <property type="match status" value="1"/>
</dbReference>
<comment type="caution">
    <text evidence="3">The sequence shown here is derived from an EMBL/GenBank/DDBJ whole genome shotgun (WGS) entry which is preliminary data.</text>
</comment>
<dbReference type="InterPro" id="IPR036412">
    <property type="entry name" value="HAD-like_sf"/>
</dbReference>
<dbReference type="GO" id="GO:0000287">
    <property type="term" value="F:magnesium ion binding"/>
    <property type="evidence" value="ECO:0007669"/>
    <property type="project" value="TreeGrafter"/>
</dbReference>
<dbReference type="SUPFAM" id="SSF56784">
    <property type="entry name" value="HAD-like"/>
    <property type="match status" value="1"/>
</dbReference>
<dbReference type="AlphaFoldDB" id="A0A8H4STA8"/>
<feature type="domain" description="Phosphoribosyltransferase" evidence="2">
    <location>
        <begin position="472"/>
        <end position="668"/>
    </location>
</feature>
<dbReference type="Gene3D" id="3.40.50.2020">
    <property type="match status" value="1"/>
</dbReference>
<sequence length="672" mass="73877">MGLLSWGFGISPYLLAGKTSSDTNDPEPSGLPSGVNVHTGKEIETAPKPTVIGIYGVDFIFFEGSEVIASLVPGGLDAFRQLDEAQKADWRGQAIETIRNKSASSGKAVYTSKDLQTFTHIIYLSFPVNIISQRSSDDVQKVRKVLSVEDLRKWQEAEITTMRNLCRQHQILFSLVSETKTVVPRVRDLIQYLRQSTTSETNMARVKARLTDILTLRGYADWEIVLVMDGDKTLMEEDTGALFWKAFSRTPSNLDTTCPPRELFGGPMDYSDAAFHQATLLYEESADDKHFETICETVASSVAVYPEVVSLLRLAATQKHVGALVVTCGLGRVWRKVLERHGLSESVDVIGGGRISDGFVITPAAKTSIVSHLRNDAHLYVWASGDSPLDIPMLREADQAIVVVGDESTRSLSMDTALSRAIDDGLQARQVLLPSQSPLRLDKDRLPLASLDDQQFIDSILHRRPFEVLHATEKPAAKLLMSSMRDAAVAGPALRDAHQQVGWYLATEYVAQLIGLEKYTIPHAQGHSTTGHRLLNEHKTSIVAMMRGGEPMAFGINAAFPKARFIHASSAEDIKTHHVENQSTVILVDSVVNSGKSTIEFITHVGHLQPNIRLVVVAGVVQAEAVDEGHTLAKVMRRYGASIVALRLPENKFTGTKTTDTGNRLFNTTYLV</sequence>
<protein>
    <recommendedName>
        <fullName evidence="2">Phosphoribosyltransferase domain-containing protein</fullName>
    </recommendedName>
</protein>
<dbReference type="InterPro" id="IPR050582">
    <property type="entry name" value="HAD-like_SerB"/>
</dbReference>
<keyword evidence="4" id="KW-1185">Reference proteome</keyword>
<dbReference type="InterPro" id="IPR027417">
    <property type="entry name" value="P-loop_NTPase"/>
</dbReference>
<dbReference type="GO" id="GO:0006564">
    <property type="term" value="P:L-serine biosynthetic process"/>
    <property type="evidence" value="ECO:0007669"/>
    <property type="project" value="TreeGrafter"/>
</dbReference>
<evidence type="ECO:0000313" key="3">
    <source>
        <dbReference type="EMBL" id="KAF4945119.1"/>
    </source>
</evidence>
<evidence type="ECO:0000256" key="1">
    <source>
        <dbReference type="SAM" id="MobiDB-lite"/>
    </source>
</evidence>
<dbReference type="InterPro" id="IPR023214">
    <property type="entry name" value="HAD_sf"/>
</dbReference>
<evidence type="ECO:0000313" key="4">
    <source>
        <dbReference type="Proteomes" id="UP000622797"/>
    </source>
</evidence>
<dbReference type="EMBL" id="JABEXW010001260">
    <property type="protein sequence ID" value="KAF4945119.1"/>
    <property type="molecule type" value="Genomic_DNA"/>
</dbReference>
<dbReference type="Pfam" id="PF12710">
    <property type="entry name" value="HAD"/>
    <property type="match status" value="1"/>
</dbReference>
<accession>A0A8H4STA8</accession>
<dbReference type="InterPro" id="IPR029057">
    <property type="entry name" value="PRTase-like"/>
</dbReference>
<dbReference type="Pfam" id="PF14681">
    <property type="entry name" value="UPRTase"/>
    <property type="match status" value="1"/>
</dbReference>
<proteinExistence type="predicted"/>